<feature type="domain" description="MOSC" evidence="1">
    <location>
        <begin position="32"/>
        <end position="167"/>
    </location>
</feature>
<comment type="caution">
    <text evidence="2">The sequence shown here is derived from an EMBL/GenBank/DDBJ whole genome shotgun (WGS) entry which is preliminary data.</text>
</comment>
<evidence type="ECO:0000259" key="1">
    <source>
        <dbReference type="PROSITE" id="PS51340"/>
    </source>
</evidence>
<name>A0AA37UE59_9MICO</name>
<dbReference type="AlphaFoldDB" id="A0AA37UE59"/>
<dbReference type="Proteomes" id="UP001157160">
    <property type="component" value="Unassembled WGS sequence"/>
</dbReference>
<evidence type="ECO:0000313" key="3">
    <source>
        <dbReference type="Proteomes" id="UP001157160"/>
    </source>
</evidence>
<dbReference type="InterPro" id="IPR011037">
    <property type="entry name" value="Pyrv_Knase-like_insert_dom_sf"/>
</dbReference>
<reference evidence="2 3" key="1">
    <citation type="journal article" date="2014" name="Int. J. Syst. Evol. Microbiol.">
        <title>Complete genome sequence of Corynebacterium casei LMG S-19264T (=DSM 44701T), isolated from a smear-ripened cheese.</title>
        <authorList>
            <consortium name="US DOE Joint Genome Institute (JGI-PGF)"/>
            <person name="Walter F."/>
            <person name="Albersmeier A."/>
            <person name="Kalinowski J."/>
            <person name="Ruckert C."/>
        </authorList>
    </citation>
    <scope>NUCLEOTIDE SEQUENCE [LARGE SCALE GENOMIC DNA]</scope>
    <source>
        <strain evidence="2 3">NBRC 112289</strain>
    </source>
</reference>
<dbReference type="InterPro" id="IPR005302">
    <property type="entry name" value="MoCF_Sase_C"/>
</dbReference>
<protein>
    <recommendedName>
        <fullName evidence="1">MOSC domain-containing protein</fullName>
    </recommendedName>
</protein>
<accession>A0AA37UE59</accession>
<dbReference type="PROSITE" id="PS51340">
    <property type="entry name" value="MOSC"/>
    <property type="match status" value="1"/>
</dbReference>
<dbReference type="GO" id="GO:0030151">
    <property type="term" value="F:molybdenum ion binding"/>
    <property type="evidence" value="ECO:0007669"/>
    <property type="project" value="InterPro"/>
</dbReference>
<dbReference type="Gene3D" id="2.40.33.20">
    <property type="entry name" value="PK beta-barrel domain-like"/>
    <property type="match status" value="1"/>
</dbReference>
<evidence type="ECO:0000313" key="2">
    <source>
        <dbReference type="EMBL" id="GMA27428.1"/>
    </source>
</evidence>
<organism evidence="2 3">
    <name type="scientific">Arenivirga flava</name>
    <dbReference type="NCBI Taxonomy" id="1930060"/>
    <lineage>
        <taxon>Bacteria</taxon>
        <taxon>Bacillati</taxon>
        <taxon>Actinomycetota</taxon>
        <taxon>Actinomycetes</taxon>
        <taxon>Micrococcales</taxon>
        <taxon>Microbacteriaceae</taxon>
        <taxon>Arenivirga</taxon>
    </lineage>
</organism>
<dbReference type="GO" id="GO:0003824">
    <property type="term" value="F:catalytic activity"/>
    <property type="evidence" value="ECO:0007669"/>
    <property type="project" value="InterPro"/>
</dbReference>
<dbReference type="EMBL" id="BSUL01000001">
    <property type="protein sequence ID" value="GMA27428.1"/>
    <property type="molecule type" value="Genomic_DNA"/>
</dbReference>
<keyword evidence="3" id="KW-1185">Reference proteome</keyword>
<proteinExistence type="predicted"/>
<dbReference type="SUPFAM" id="SSF50800">
    <property type="entry name" value="PK beta-barrel domain-like"/>
    <property type="match status" value="1"/>
</dbReference>
<dbReference type="RefSeq" id="WP_284230016.1">
    <property type="nucleotide sequence ID" value="NZ_BSUL01000001.1"/>
</dbReference>
<dbReference type="GO" id="GO:0030170">
    <property type="term" value="F:pyridoxal phosphate binding"/>
    <property type="evidence" value="ECO:0007669"/>
    <property type="project" value="InterPro"/>
</dbReference>
<gene>
    <name evidence="2" type="ORF">GCM10025874_06810</name>
</gene>
<sequence length="167" mass="17787">MRTPVEIVELLASAAHRYEGRPTDGPDPVPPAEMRDRVEVRAGLGVVGDRFFNAPAHRRASVTVMAAESLDAVAEMLGLDEAPGLAQTRRTILLRGVDVDALVGAAFAIEQDGALLRLQGHRAANPCAWMDRVIAPGAFRALRHRGGVRCEPLDDGALRVGPAVLVS</sequence>